<dbReference type="Gene3D" id="3.40.50.1820">
    <property type="entry name" value="alpha/beta hydrolase"/>
    <property type="match status" value="1"/>
</dbReference>
<feature type="compositionally biased region" description="Gly residues" evidence="1">
    <location>
        <begin position="47"/>
        <end position="56"/>
    </location>
</feature>
<evidence type="ECO:0000259" key="2">
    <source>
        <dbReference type="Pfam" id="PF00151"/>
    </source>
</evidence>
<dbReference type="AlphaFoldDB" id="A0AAE0ZFY8"/>
<organism evidence="3 4">
    <name type="scientific">Elysia crispata</name>
    <name type="common">lettuce slug</name>
    <dbReference type="NCBI Taxonomy" id="231223"/>
    <lineage>
        <taxon>Eukaryota</taxon>
        <taxon>Metazoa</taxon>
        <taxon>Spiralia</taxon>
        <taxon>Lophotrochozoa</taxon>
        <taxon>Mollusca</taxon>
        <taxon>Gastropoda</taxon>
        <taxon>Heterobranchia</taxon>
        <taxon>Euthyneura</taxon>
        <taxon>Panpulmonata</taxon>
        <taxon>Sacoglossa</taxon>
        <taxon>Placobranchoidea</taxon>
        <taxon>Plakobranchidae</taxon>
        <taxon>Elysia</taxon>
    </lineage>
</organism>
<comment type="caution">
    <text evidence="3">The sequence shown here is derived from an EMBL/GenBank/DDBJ whole genome shotgun (WGS) entry which is preliminary data.</text>
</comment>
<evidence type="ECO:0000256" key="1">
    <source>
        <dbReference type="SAM" id="MobiDB-lite"/>
    </source>
</evidence>
<feature type="domain" description="Lipase" evidence="2">
    <location>
        <begin position="1"/>
        <end position="36"/>
    </location>
</feature>
<dbReference type="GO" id="GO:0016298">
    <property type="term" value="F:lipase activity"/>
    <property type="evidence" value="ECO:0007669"/>
    <property type="project" value="InterPro"/>
</dbReference>
<accession>A0AAE0ZFY8</accession>
<dbReference type="Proteomes" id="UP001283361">
    <property type="component" value="Unassembled WGS sequence"/>
</dbReference>
<name>A0AAE0ZFY8_9GAST</name>
<dbReference type="InterPro" id="IPR013818">
    <property type="entry name" value="Lipase"/>
</dbReference>
<dbReference type="SUPFAM" id="SSF53474">
    <property type="entry name" value="alpha/beta-Hydrolases"/>
    <property type="match status" value="1"/>
</dbReference>
<reference evidence="3" key="1">
    <citation type="journal article" date="2023" name="G3 (Bethesda)">
        <title>A reference genome for the long-term kleptoplast-retaining sea slug Elysia crispata morphotype clarki.</title>
        <authorList>
            <person name="Eastman K.E."/>
            <person name="Pendleton A.L."/>
            <person name="Shaikh M.A."/>
            <person name="Suttiyut T."/>
            <person name="Ogas R."/>
            <person name="Tomko P."/>
            <person name="Gavelis G."/>
            <person name="Widhalm J.R."/>
            <person name="Wisecaver J.H."/>
        </authorList>
    </citation>
    <scope>NUCLEOTIDE SEQUENCE</scope>
    <source>
        <strain evidence="3">ECLA1</strain>
    </source>
</reference>
<keyword evidence="4" id="KW-1185">Reference proteome</keyword>
<dbReference type="EMBL" id="JAWDGP010004036">
    <property type="protein sequence ID" value="KAK3768603.1"/>
    <property type="molecule type" value="Genomic_DNA"/>
</dbReference>
<evidence type="ECO:0000313" key="3">
    <source>
        <dbReference type="EMBL" id="KAK3768603.1"/>
    </source>
</evidence>
<protein>
    <recommendedName>
        <fullName evidence="2">Lipase domain-containing protein</fullName>
    </recommendedName>
</protein>
<sequence length="128" mass="13934">LDPAEPNFDSFNDTLRLDPSDAIFVDVIHKDGERFTGYKGQSRTGMGSQGEGMGYFQGSQGEGMGFSFRGRKYREQGSLSGVTREGNGLSFRGHKGKEWGSLSWVIKGSYGVLFQGHKGELLGSLSKS</sequence>
<evidence type="ECO:0000313" key="4">
    <source>
        <dbReference type="Proteomes" id="UP001283361"/>
    </source>
</evidence>
<proteinExistence type="predicted"/>
<gene>
    <name evidence="3" type="ORF">RRG08_000391</name>
</gene>
<dbReference type="Pfam" id="PF00151">
    <property type="entry name" value="Lipase"/>
    <property type="match status" value="1"/>
</dbReference>
<feature type="non-terminal residue" evidence="3">
    <location>
        <position position="1"/>
    </location>
</feature>
<feature type="region of interest" description="Disordered" evidence="1">
    <location>
        <begin position="36"/>
        <end position="56"/>
    </location>
</feature>
<dbReference type="InterPro" id="IPR029058">
    <property type="entry name" value="AB_hydrolase_fold"/>
</dbReference>